<accession>A0A0A9C042</accession>
<proteinExistence type="predicted"/>
<evidence type="ECO:0000313" key="2">
    <source>
        <dbReference type="EMBL" id="JAD66775.1"/>
    </source>
</evidence>
<dbReference type="AlphaFoldDB" id="A0A0A9C042"/>
<evidence type="ECO:0000256" key="1">
    <source>
        <dbReference type="SAM" id="MobiDB-lite"/>
    </source>
</evidence>
<reference evidence="2" key="1">
    <citation type="submission" date="2014-09" db="EMBL/GenBank/DDBJ databases">
        <authorList>
            <person name="Magalhaes I.L.F."/>
            <person name="Oliveira U."/>
            <person name="Santos F.R."/>
            <person name="Vidigal T.H.D.A."/>
            <person name="Brescovit A.D."/>
            <person name="Santos A.J."/>
        </authorList>
    </citation>
    <scope>NUCLEOTIDE SEQUENCE</scope>
    <source>
        <tissue evidence="2">Shoot tissue taken approximately 20 cm above the soil surface</tissue>
    </source>
</reference>
<name>A0A0A9C042_ARUDO</name>
<sequence>MYDRVQKLGLTAYRTVMHRIGPNSSSSNRSSMNTTR</sequence>
<dbReference type="EMBL" id="GBRH01231120">
    <property type="protein sequence ID" value="JAD66775.1"/>
    <property type="molecule type" value="Transcribed_RNA"/>
</dbReference>
<protein>
    <submittedName>
        <fullName evidence="2">Uncharacterized protein</fullName>
    </submittedName>
</protein>
<feature type="compositionally biased region" description="Low complexity" evidence="1">
    <location>
        <begin position="23"/>
        <end position="36"/>
    </location>
</feature>
<feature type="region of interest" description="Disordered" evidence="1">
    <location>
        <begin position="16"/>
        <end position="36"/>
    </location>
</feature>
<organism evidence="2">
    <name type="scientific">Arundo donax</name>
    <name type="common">Giant reed</name>
    <name type="synonym">Donax arundinaceus</name>
    <dbReference type="NCBI Taxonomy" id="35708"/>
    <lineage>
        <taxon>Eukaryota</taxon>
        <taxon>Viridiplantae</taxon>
        <taxon>Streptophyta</taxon>
        <taxon>Embryophyta</taxon>
        <taxon>Tracheophyta</taxon>
        <taxon>Spermatophyta</taxon>
        <taxon>Magnoliopsida</taxon>
        <taxon>Liliopsida</taxon>
        <taxon>Poales</taxon>
        <taxon>Poaceae</taxon>
        <taxon>PACMAD clade</taxon>
        <taxon>Arundinoideae</taxon>
        <taxon>Arundineae</taxon>
        <taxon>Arundo</taxon>
    </lineage>
</organism>
<reference evidence="2" key="2">
    <citation type="journal article" date="2015" name="Data Brief">
        <title>Shoot transcriptome of the giant reed, Arundo donax.</title>
        <authorList>
            <person name="Barrero R.A."/>
            <person name="Guerrero F.D."/>
            <person name="Moolhuijzen P."/>
            <person name="Goolsby J.A."/>
            <person name="Tidwell J."/>
            <person name="Bellgard S.E."/>
            <person name="Bellgard M.I."/>
        </authorList>
    </citation>
    <scope>NUCLEOTIDE SEQUENCE</scope>
    <source>
        <tissue evidence="2">Shoot tissue taken approximately 20 cm above the soil surface</tissue>
    </source>
</reference>